<evidence type="ECO:0000256" key="2">
    <source>
        <dbReference type="ARBA" id="ARBA00013064"/>
    </source>
</evidence>
<dbReference type="PANTHER" id="PTHR46047:SF1">
    <property type="entry name" value="TYROSINE-PROTEIN PHOSPHATASE NON-RECEPTOR TYPE 2"/>
    <property type="match status" value="1"/>
</dbReference>
<dbReference type="SMART" id="SM00194">
    <property type="entry name" value="PTPc"/>
    <property type="match status" value="1"/>
</dbReference>
<evidence type="ECO:0000256" key="7">
    <source>
        <dbReference type="SAM" id="MobiDB-lite"/>
    </source>
</evidence>
<name>A0A8M1EXL9_URSMA</name>
<protein>
    <recommendedName>
        <fullName evidence="2">protein-tyrosine-phosphatase</fullName>
        <ecNumber evidence="2">3.1.3.48</ecNumber>
    </recommendedName>
</protein>
<dbReference type="GO" id="GO:0070373">
    <property type="term" value="P:negative regulation of ERK1 and ERK2 cascade"/>
    <property type="evidence" value="ECO:0007669"/>
    <property type="project" value="TreeGrafter"/>
</dbReference>
<dbReference type="GO" id="GO:0005737">
    <property type="term" value="C:cytoplasm"/>
    <property type="evidence" value="ECO:0007669"/>
    <property type="project" value="TreeGrafter"/>
</dbReference>
<feature type="region of interest" description="Disordered" evidence="7">
    <location>
        <begin position="1"/>
        <end position="145"/>
    </location>
</feature>
<dbReference type="GeneID" id="103673356"/>
<evidence type="ECO:0000313" key="10">
    <source>
        <dbReference type="RefSeq" id="XP_040475551.1"/>
    </source>
</evidence>
<dbReference type="AlphaFoldDB" id="A0A8M1EXL9"/>
<gene>
    <name evidence="10" type="primary">PTPN2</name>
</gene>
<dbReference type="Pfam" id="PF00102">
    <property type="entry name" value="Y_phosphatase"/>
    <property type="match status" value="2"/>
</dbReference>
<dbReference type="InterPro" id="IPR051985">
    <property type="entry name" value="NR_tyrosine_phosphatase"/>
</dbReference>
<dbReference type="Proteomes" id="UP000261680">
    <property type="component" value="Unplaced"/>
</dbReference>
<dbReference type="CTD" id="5771"/>
<evidence type="ECO:0000256" key="6">
    <source>
        <dbReference type="ARBA" id="ARBA00023136"/>
    </source>
</evidence>
<evidence type="ECO:0000313" key="9">
    <source>
        <dbReference type="Proteomes" id="UP000261680"/>
    </source>
</evidence>
<dbReference type="PRINTS" id="PR00700">
    <property type="entry name" value="PRTYPHPHTASE"/>
</dbReference>
<dbReference type="GO" id="GO:0012505">
    <property type="term" value="C:endomembrane system"/>
    <property type="evidence" value="ECO:0007669"/>
    <property type="project" value="UniProtKB-SubCell"/>
</dbReference>
<dbReference type="GO" id="GO:0005634">
    <property type="term" value="C:nucleus"/>
    <property type="evidence" value="ECO:0007669"/>
    <property type="project" value="TreeGrafter"/>
</dbReference>
<comment type="subcellular location">
    <subcellularLocation>
        <location evidence="1">Endomembrane system</location>
    </subcellularLocation>
</comment>
<evidence type="ECO:0000256" key="1">
    <source>
        <dbReference type="ARBA" id="ARBA00004308"/>
    </source>
</evidence>
<dbReference type="GO" id="GO:0046426">
    <property type="term" value="P:negative regulation of receptor signaling pathway via JAK-STAT"/>
    <property type="evidence" value="ECO:0007669"/>
    <property type="project" value="TreeGrafter"/>
</dbReference>
<feature type="compositionally biased region" description="Basic residues" evidence="7">
    <location>
        <begin position="12"/>
        <end position="23"/>
    </location>
</feature>
<dbReference type="RefSeq" id="XP_040475551.1">
    <property type="nucleotide sequence ID" value="XM_040619617.1"/>
</dbReference>
<evidence type="ECO:0000256" key="3">
    <source>
        <dbReference type="ARBA" id="ARBA00022553"/>
    </source>
</evidence>
<feature type="region of interest" description="Disordered" evidence="7">
    <location>
        <begin position="470"/>
        <end position="528"/>
    </location>
</feature>
<dbReference type="SUPFAM" id="SSF52799">
    <property type="entry name" value="(Phosphotyrosine protein) phosphatases II"/>
    <property type="match status" value="1"/>
</dbReference>
<dbReference type="EC" id="3.1.3.48" evidence="2"/>
<keyword evidence="4" id="KW-0378">Hydrolase</keyword>
<keyword evidence="5" id="KW-0904">Protein phosphatase</keyword>
<keyword evidence="6" id="KW-0472">Membrane</keyword>
<dbReference type="PROSITE" id="PS50055">
    <property type="entry name" value="TYR_PHOSPHATASE_PTP"/>
    <property type="match status" value="1"/>
</dbReference>
<keyword evidence="9" id="KW-1185">Reference proteome</keyword>
<dbReference type="PANTHER" id="PTHR46047">
    <property type="entry name" value="TYROSINE-PROTEIN PHOSPHATASE NON-RECEPTOR TYPE 61F"/>
    <property type="match status" value="1"/>
</dbReference>
<accession>A0A8M1EXL9</accession>
<sequence>MTFKSNENTALKKIKTKEKKRNGIARTKEVFPKDFLGPLHSRETRGTLSPPRGQSAHAQEAGHLAPNFPRQQPLGGPSAPPSLHLSALWTTPPPSAPPRRRPTLGGANRRADVRRSRYFPRGRPSEAWGRGRARSAHAPQRQRSPRIVRGLSLSAGAGSARACSLPPPCPPPSSGSLRSWMLRIAGSSYTWRLSEFMLLLRWYEGPTFKRLHYIQLDGPLFFQPVFPLSLDIQEIRNESHDYPHRVAKFPENRNRNRYRDVSPYDHSRVKLQNADNDYINASLVDIEEAQRSYILTQGPLPNTGCHFWLMVWQQNTKAVVMLNRVVEKESVKCAQYWPTKDDQEMLFKETGFTVKFLSEDVKSYYTVHLLQLENISMEKGDDINIKQLLLNMRKYRMGLIQTPDQLRFSYMTIIEGAKFIKGDSNIQKRWKELSKEDLCPAFDHSPTKIMTEKYNGNRIGLEEEKLTGDRYTGLSSKMQDTSEESSESVLRKRIREDRKANTAQKVQEMKQRLNETERKRKRPRLTDT</sequence>
<evidence type="ECO:0000256" key="5">
    <source>
        <dbReference type="ARBA" id="ARBA00022912"/>
    </source>
</evidence>
<proteinExistence type="predicted"/>
<organism evidence="9 10">
    <name type="scientific">Ursus maritimus</name>
    <name type="common">Polar bear</name>
    <name type="synonym">Thalarctos maritimus</name>
    <dbReference type="NCBI Taxonomy" id="29073"/>
    <lineage>
        <taxon>Eukaryota</taxon>
        <taxon>Metazoa</taxon>
        <taxon>Chordata</taxon>
        <taxon>Craniata</taxon>
        <taxon>Vertebrata</taxon>
        <taxon>Euteleostomi</taxon>
        <taxon>Mammalia</taxon>
        <taxon>Eutheria</taxon>
        <taxon>Laurasiatheria</taxon>
        <taxon>Carnivora</taxon>
        <taxon>Caniformia</taxon>
        <taxon>Ursidae</taxon>
        <taxon>Ursus</taxon>
    </lineage>
</organism>
<feature type="compositionally biased region" description="Basic and acidic residues" evidence="7">
    <location>
        <begin position="507"/>
        <end position="528"/>
    </location>
</feature>
<dbReference type="Gene3D" id="3.90.190.10">
    <property type="entry name" value="Protein tyrosine phosphatase superfamily"/>
    <property type="match status" value="2"/>
</dbReference>
<reference evidence="10" key="1">
    <citation type="submission" date="2025-08" db="UniProtKB">
        <authorList>
            <consortium name="RefSeq"/>
        </authorList>
    </citation>
    <scope>IDENTIFICATION</scope>
    <source>
        <tissue evidence="10">Whole blood</tissue>
    </source>
</reference>
<keyword evidence="3" id="KW-0597">Phosphoprotein</keyword>
<evidence type="ECO:0000256" key="4">
    <source>
        <dbReference type="ARBA" id="ARBA00022801"/>
    </source>
</evidence>
<dbReference type="GO" id="GO:0004726">
    <property type="term" value="F:non-membrane spanning protein tyrosine phosphatase activity"/>
    <property type="evidence" value="ECO:0007669"/>
    <property type="project" value="TreeGrafter"/>
</dbReference>
<dbReference type="InterPro" id="IPR000242">
    <property type="entry name" value="PTP_cat"/>
</dbReference>
<dbReference type="InterPro" id="IPR029021">
    <property type="entry name" value="Prot-tyrosine_phosphatase-like"/>
</dbReference>
<feature type="domain" description="Tyrosine-protein phosphatase" evidence="8">
    <location>
        <begin position="228"/>
        <end position="460"/>
    </location>
</feature>
<dbReference type="GO" id="GO:0019901">
    <property type="term" value="F:protein kinase binding"/>
    <property type="evidence" value="ECO:0007669"/>
    <property type="project" value="TreeGrafter"/>
</dbReference>
<evidence type="ECO:0000259" key="8">
    <source>
        <dbReference type="PROSITE" id="PS50055"/>
    </source>
</evidence>